<organism evidence="1 2">
    <name type="scientific">Eumeta variegata</name>
    <name type="common">Bagworm moth</name>
    <name type="synonym">Eumeta japonica</name>
    <dbReference type="NCBI Taxonomy" id="151549"/>
    <lineage>
        <taxon>Eukaryota</taxon>
        <taxon>Metazoa</taxon>
        <taxon>Ecdysozoa</taxon>
        <taxon>Arthropoda</taxon>
        <taxon>Hexapoda</taxon>
        <taxon>Insecta</taxon>
        <taxon>Pterygota</taxon>
        <taxon>Neoptera</taxon>
        <taxon>Endopterygota</taxon>
        <taxon>Lepidoptera</taxon>
        <taxon>Glossata</taxon>
        <taxon>Ditrysia</taxon>
        <taxon>Tineoidea</taxon>
        <taxon>Psychidae</taxon>
        <taxon>Oiketicinae</taxon>
        <taxon>Eumeta</taxon>
    </lineage>
</organism>
<proteinExistence type="predicted"/>
<gene>
    <name evidence="1" type="ORF">EVAR_3240_1</name>
</gene>
<dbReference type="AlphaFoldDB" id="A0A4C1SUQ5"/>
<sequence>MTSSYVKRLFARLMIKSSNSYVSGSAPTTAYRYPLQSFYDFGLRAAGRGERCTTNLTFVIRVAGNGVTLTPLPLLYTGERCE</sequence>
<dbReference type="EMBL" id="BGZK01000020">
    <property type="protein sequence ID" value="GBP05973.1"/>
    <property type="molecule type" value="Genomic_DNA"/>
</dbReference>
<protein>
    <submittedName>
        <fullName evidence="1">Uncharacterized protein</fullName>
    </submittedName>
</protein>
<reference evidence="1 2" key="1">
    <citation type="journal article" date="2019" name="Commun. Biol.">
        <title>The bagworm genome reveals a unique fibroin gene that provides high tensile strength.</title>
        <authorList>
            <person name="Kono N."/>
            <person name="Nakamura H."/>
            <person name="Ohtoshi R."/>
            <person name="Tomita M."/>
            <person name="Numata K."/>
            <person name="Arakawa K."/>
        </authorList>
    </citation>
    <scope>NUCLEOTIDE SEQUENCE [LARGE SCALE GENOMIC DNA]</scope>
</reference>
<evidence type="ECO:0000313" key="1">
    <source>
        <dbReference type="EMBL" id="GBP05973.1"/>
    </source>
</evidence>
<comment type="caution">
    <text evidence="1">The sequence shown here is derived from an EMBL/GenBank/DDBJ whole genome shotgun (WGS) entry which is preliminary data.</text>
</comment>
<dbReference type="Proteomes" id="UP000299102">
    <property type="component" value="Unassembled WGS sequence"/>
</dbReference>
<evidence type="ECO:0000313" key="2">
    <source>
        <dbReference type="Proteomes" id="UP000299102"/>
    </source>
</evidence>
<accession>A0A4C1SUQ5</accession>
<name>A0A4C1SUQ5_EUMVA</name>
<keyword evidence="2" id="KW-1185">Reference proteome</keyword>